<keyword evidence="6 9" id="KW-0030">Aminoacyl-tRNA synthetase</keyword>
<comment type="catalytic activity">
    <reaction evidence="7">
        <text>tRNA(Ile) + L-isoleucine + ATP = L-isoleucyl-tRNA(Ile) + AMP + diphosphate</text>
        <dbReference type="Rhea" id="RHEA:11060"/>
        <dbReference type="Rhea" id="RHEA-COMP:9666"/>
        <dbReference type="Rhea" id="RHEA-COMP:9695"/>
        <dbReference type="ChEBI" id="CHEBI:30616"/>
        <dbReference type="ChEBI" id="CHEBI:33019"/>
        <dbReference type="ChEBI" id="CHEBI:58045"/>
        <dbReference type="ChEBI" id="CHEBI:78442"/>
        <dbReference type="ChEBI" id="CHEBI:78528"/>
        <dbReference type="ChEBI" id="CHEBI:456215"/>
        <dbReference type="EC" id="6.1.1.5"/>
    </reaction>
</comment>
<feature type="non-terminal residue" evidence="9">
    <location>
        <position position="1"/>
    </location>
</feature>
<dbReference type="EC" id="6.1.1.5" evidence="1"/>
<dbReference type="Pfam" id="PF00133">
    <property type="entry name" value="tRNA-synt_1"/>
    <property type="match status" value="1"/>
</dbReference>
<dbReference type="PANTHER" id="PTHR42780:SF1">
    <property type="entry name" value="ISOLEUCINE--TRNA LIGASE, CYTOPLASMIC"/>
    <property type="match status" value="1"/>
</dbReference>
<dbReference type="GO" id="GO:0005524">
    <property type="term" value="F:ATP binding"/>
    <property type="evidence" value="ECO:0007669"/>
    <property type="project" value="UniProtKB-KW"/>
</dbReference>
<evidence type="ECO:0000256" key="5">
    <source>
        <dbReference type="ARBA" id="ARBA00022917"/>
    </source>
</evidence>
<name>T1CVI0_9ZZZZ</name>
<evidence type="ECO:0000256" key="7">
    <source>
        <dbReference type="ARBA" id="ARBA00048359"/>
    </source>
</evidence>
<dbReference type="Gene3D" id="3.40.50.620">
    <property type="entry name" value="HUPs"/>
    <property type="match status" value="1"/>
</dbReference>
<gene>
    <name evidence="9" type="ORF">B1B_02934</name>
</gene>
<evidence type="ECO:0000256" key="6">
    <source>
        <dbReference type="ARBA" id="ARBA00023146"/>
    </source>
</evidence>
<dbReference type="PROSITE" id="PS00178">
    <property type="entry name" value="AA_TRNA_LIGASE_I"/>
    <property type="match status" value="1"/>
</dbReference>
<proteinExistence type="predicted"/>
<evidence type="ECO:0000313" key="9">
    <source>
        <dbReference type="EMBL" id="EQD73975.1"/>
    </source>
</evidence>
<feature type="non-terminal residue" evidence="9">
    <location>
        <position position="381"/>
    </location>
</feature>
<dbReference type="InterPro" id="IPR002300">
    <property type="entry name" value="aa-tRNA-synth_Ia"/>
</dbReference>
<protein>
    <recommendedName>
        <fullName evidence="1">isoleucine--tRNA ligase</fullName>
        <ecNumber evidence="1">6.1.1.5</ecNumber>
    </recommendedName>
</protein>
<keyword evidence="2" id="KW-0436">Ligase</keyword>
<feature type="domain" description="Aminoacyl-tRNA synthetase class Ia" evidence="8">
    <location>
        <begin position="16"/>
        <end position="200"/>
    </location>
</feature>
<sequence>TEITAPAPRAIEARVAEYWTATGVVARALADRTEGPVFRFTEGPPTANGPPHLGHLIARTFKDLQLRYHRMRGDRILTPMAGWDCHGLGVEIGIEKLHGLRSKKEIESFGVDRFTAECRASTLQVAAVWRTMSGLLGYWLDYDRAYRTMDAPYIESVWWSLKELHRQGLLEKGHYVLPYCPRCETPLASHEVAQGYKEAVDPSVTVRFPLEGPGPARRALLVWTTTPWTLPANLLVAARADLEYAVVRVGPDDELVLAAEALPRYFPEAPTVVERLSGSALAGTPYTPPFDAAGPGPNRYRVVLDDFVTAADGTGFVHIAPSFGPDDQRVGAREGVGVFDPLDGRGVFGPGVPSVQGKSFKAADPLLAQQLAERGLLYRAE</sequence>
<dbReference type="GO" id="GO:0002161">
    <property type="term" value="F:aminoacyl-tRNA deacylase activity"/>
    <property type="evidence" value="ECO:0007669"/>
    <property type="project" value="InterPro"/>
</dbReference>
<evidence type="ECO:0000259" key="8">
    <source>
        <dbReference type="Pfam" id="PF00133"/>
    </source>
</evidence>
<dbReference type="SUPFAM" id="SSF52374">
    <property type="entry name" value="Nucleotidylyl transferase"/>
    <property type="match status" value="1"/>
</dbReference>
<evidence type="ECO:0000256" key="3">
    <source>
        <dbReference type="ARBA" id="ARBA00022741"/>
    </source>
</evidence>
<evidence type="ECO:0000256" key="2">
    <source>
        <dbReference type="ARBA" id="ARBA00022598"/>
    </source>
</evidence>
<dbReference type="InterPro" id="IPR023586">
    <property type="entry name" value="Ile-tRNA-ligase_type2"/>
</dbReference>
<accession>T1CVI0</accession>
<dbReference type="GO" id="GO:0004822">
    <property type="term" value="F:isoleucine-tRNA ligase activity"/>
    <property type="evidence" value="ECO:0007669"/>
    <property type="project" value="UniProtKB-EC"/>
</dbReference>
<keyword evidence="3" id="KW-0547">Nucleotide-binding</keyword>
<evidence type="ECO:0000256" key="1">
    <source>
        <dbReference type="ARBA" id="ARBA00013165"/>
    </source>
</evidence>
<dbReference type="InterPro" id="IPR002301">
    <property type="entry name" value="Ile-tRNA-ligase"/>
</dbReference>
<dbReference type="AlphaFoldDB" id="T1CVI0"/>
<dbReference type="Gene3D" id="3.90.740.10">
    <property type="entry name" value="Valyl/Leucyl/Isoleucyl-tRNA synthetase, editing domain"/>
    <property type="match status" value="1"/>
</dbReference>
<organism evidence="9">
    <name type="scientific">mine drainage metagenome</name>
    <dbReference type="NCBI Taxonomy" id="410659"/>
    <lineage>
        <taxon>unclassified sequences</taxon>
        <taxon>metagenomes</taxon>
        <taxon>ecological metagenomes</taxon>
    </lineage>
</organism>
<dbReference type="InterPro" id="IPR001412">
    <property type="entry name" value="aa-tRNA-synth_I_CS"/>
</dbReference>
<dbReference type="EMBL" id="AUZY01001767">
    <property type="protein sequence ID" value="EQD73975.1"/>
    <property type="molecule type" value="Genomic_DNA"/>
</dbReference>
<dbReference type="InterPro" id="IPR014729">
    <property type="entry name" value="Rossmann-like_a/b/a_fold"/>
</dbReference>
<reference evidence="9" key="2">
    <citation type="journal article" date="2014" name="ISME J.">
        <title>Microbial stratification in low pH oxic and suboxic macroscopic growths along an acid mine drainage.</title>
        <authorList>
            <person name="Mendez-Garcia C."/>
            <person name="Mesa V."/>
            <person name="Sprenger R.R."/>
            <person name="Richter M."/>
            <person name="Diez M.S."/>
            <person name="Solano J."/>
            <person name="Bargiela R."/>
            <person name="Golyshina O.V."/>
            <person name="Manteca A."/>
            <person name="Ramos J.L."/>
            <person name="Gallego J.R."/>
            <person name="Llorente I."/>
            <person name="Martins Dos Santos V.A."/>
            <person name="Jensen O.N."/>
            <person name="Pelaez A.I."/>
            <person name="Sanchez J."/>
            <person name="Ferrer M."/>
        </authorList>
    </citation>
    <scope>NUCLEOTIDE SEQUENCE</scope>
</reference>
<comment type="caution">
    <text evidence="9">The sequence shown here is derived from an EMBL/GenBank/DDBJ whole genome shotgun (WGS) entry which is preliminary data.</text>
</comment>
<dbReference type="SUPFAM" id="SSF50677">
    <property type="entry name" value="ValRS/IleRS/LeuRS editing domain"/>
    <property type="match status" value="1"/>
</dbReference>
<dbReference type="InterPro" id="IPR009008">
    <property type="entry name" value="Val/Leu/Ile-tRNA-synth_edit"/>
</dbReference>
<reference evidence="9" key="1">
    <citation type="submission" date="2013-08" db="EMBL/GenBank/DDBJ databases">
        <authorList>
            <person name="Mendez C."/>
            <person name="Richter M."/>
            <person name="Ferrer M."/>
            <person name="Sanchez J."/>
        </authorList>
    </citation>
    <scope>NUCLEOTIDE SEQUENCE</scope>
</reference>
<evidence type="ECO:0000256" key="4">
    <source>
        <dbReference type="ARBA" id="ARBA00022840"/>
    </source>
</evidence>
<dbReference type="PRINTS" id="PR00984">
    <property type="entry name" value="TRNASYNTHILE"/>
</dbReference>
<dbReference type="GO" id="GO:0006428">
    <property type="term" value="P:isoleucyl-tRNA aminoacylation"/>
    <property type="evidence" value="ECO:0007669"/>
    <property type="project" value="InterPro"/>
</dbReference>
<keyword evidence="4" id="KW-0067">ATP-binding</keyword>
<dbReference type="PANTHER" id="PTHR42780">
    <property type="entry name" value="SOLEUCYL-TRNA SYNTHETASE"/>
    <property type="match status" value="1"/>
</dbReference>
<keyword evidence="5" id="KW-0648">Protein biosynthesis</keyword>